<feature type="signal peptide" evidence="8">
    <location>
        <begin position="1"/>
        <end position="31"/>
    </location>
</feature>
<protein>
    <submittedName>
        <fullName evidence="9">Tannase/feruloyl esterase family alpha/beta hydrolase</fullName>
    </submittedName>
</protein>
<dbReference type="GO" id="GO:0016787">
    <property type="term" value="F:hydrolase activity"/>
    <property type="evidence" value="ECO:0007669"/>
    <property type="project" value="UniProtKB-KW"/>
</dbReference>
<keyword evidence="6" id="KW-0106">Calcium</keyword>
<dbReference type="RefSeq" id="WP_378287875.1">
    <property type="nucleotide sequence ID" value="NZ_JBHSON010000077.1"/>
</dbReference>
<dbReference type="PANTHER" id="PTHR33938:SF8">
    <property type="entry name" value="CARBOXYLIC ESTER HYDROLASE"/>
    <property type="match status" value="1"/>
</dbReference>
<dbReference type="InterPro" id="IPR029058">
    <property type="entry name" value="AB_hydrolase_fold"/>
</dbReference>
<dbReference type="InterPro" id="IPR011118">
    <property type="entry name" value="Tannase/feruloyl_esterase"/>
</dbReference>
<keyword evidence="7" id="KW-1015">Disulfide bond</keyword>
<comment type="caution">
    <text evidence="9">The sequence shown here is derived from an EMBL/GenBank/DDBJ whole genome shotgun (WGS) entry which is preliminary data.</text>
</comment>
<keyword evidence="3" id="KW-0479">Metal-binding</keyword>
<keyword evidence="10" id="KW-1185">Reference proteome</keyword>
<dbReference type="Gene3D" id="3.40.50.1820">
    <property type="entry name" value="alpha/beta hydrolase"/>
    <property type="match status" value="1"/>
</dbReference>
<evidence type="ECO:0000313" key="10">
    <source>
        <dbReference type="Proteomes" id="UP001596074"/>
    </source>
</evidence>
<organism evidence="9 10">
    <name type="scientific">Actinomadura rugatobispora</name>
    <dbReference type="NCBI Taxonomy" id="1994"/>
    <lineage>
        <taxon>Bacteria</taxon>
        <taxon>Bacillati</taxon>
        <taxon>Actinomycetota</taxon>
        <taxon>Actinomycetes</taxon>
        <taxon>Streptosporangiales</taxon>
        <taxon>Thermomonosporaceae</taxon>
        <taxon>Actinomadura</taxon>
    </lineage>
</organism>
<dbReference type="Pfam" id="PF07519">
    <property type="entry name" value="Tannase"/>
    <property type="match status" value="1"/>
</dbReference>
<comment type="similarity">
    <text evidence="1">Belongs to the tannase family.</text>
</comment>
<evidence type="ECO:0000256" key="4">
    <source>
        <dbReference type="ARBA" id="ARBA00022729"/>
    </source>
</evidence>
<keyword evidence="5 9" id="KW-0378">Hydrolase</keyword>
<dbReference type="PANTHER" id="PTHR33938">
    <property type="entry name" value="FERULOYL ESTERASE B-RELATED"/>
    <property type="match status" value="1"/>
</dbReference>
<dbReference type="SUPFAM" id="SSF53474">
    <property type="entry name" value="alpha/beta-Hydrolases"/>
    <property type="match status" value="1"/>
</dbReference>
<proteinExistence type="inferred from homology"/>
<evidence type="ECO:0000256" key="3">
    <source>
        <dbReference type="ARBA" id="ARBA00022723"/>
    </source>
</evidence>
<evidence type="ECO:0000256" key="7">
    <source>
        <dbReference type="ARBA" id="ARBA00023157"/>
    </source>
</evidence>
<evidence type="ECO:0000256" key="6">
    <source>
        <dbReference type="ARBA" id="ARBA00022837"/>
    </source>
</evidence>
<evidence type="ECO:0000256" key="2">
    <source>
        <dbReference type="ARBA" id="ARBA00022487"/>
    </source>
</evidence>
<dbReference type="Proteomes" id="UP001596074">
    <property type="component" value="Unassembled WGS sequence"/>
</dbReference>
<evidence type="ECO:0000256" key="1">
    <source>
        <dbReference type="ARBA" id="ARBA00006249"/>
    </source>
</evidence>
<name>A0ABW1AD31_9ACTN</name>
<keyword evidence="2" id="KW-0719">Serine esterase</keyword>
<feature type="chain" id="PRO_5046321413" evidence="8">
    <location>
        <begin position="32"/>
        <end position="535"/>
    </location>
</feature>
<evidence type="ECO:0000256" key="5">
    <source>
        <dbReference type="ARBA" id="ARBA00022801"/>
    </source>
</evidence>
<keyword evidence="4 8" id="KW-0732">Signal</keyword>
<evidence type="ECO:0000256" key="8">
    <source>
        <dbReference type="SAM" id="SignalP"/>
    </source>
</evidence>
<accession>A0ABW1AD31</accession>
<sequence length="535" mass="56732">MKPRSRKSPFTLIVLTVAIASPAGMTGSVHADTGDACRIATRPAVPGAAVTSMETTRKAADAISKVPAHCEVTLTLTHPGAGDDVKVVVWLPSSGWNGRFQGTGGGGYSAGFLLGPVTPYLTLGAVPTLPAAVRQGYAAAATDAGVGFNPITPAPWALKSDGTVNTELLTNFAHRSVHDMTVAAKQIVAGFYGKPPSYSYWNGCSNGGRQGLMEAQRHPTDYDGVVASAPATNFDRFVPSEMWPQVVMNDERHFPSSCVFKTFTDAAVAACDKDDGVADGIIDRPETCGFDPRSMIGKKVGCDFREKTLTAKDAEVVRRIWQGPISADGGRPLWYGLPKGASFDVLAGTSFGRSGSPISMIADWVTYFLEKNPSFDTSTITPARLESLIRQSRAEYNQIIGADDPDLTAFKNAGGKIITWHGQADPLIFPQGTVDYYRRVQTAMGGAQETDSFYRLFLAPGVGHCGLLGAGGPVPDDALTALVNWVEKGQAPATLPASVTDNGTRVTRDLCAYPKAARYNGQGDPKSAENYHCAT</sequence>
<evidence type="ECO:0000313" key="9">
    <source>
        <dbReference type="EMBL" id="MFC5751913.1"/>
    </source>
</evidence>
<dbReference type="EMBL" id="JBHSON010000077">
    <property type="protein sequence ID" value="MFC5751913.1"/>
    <property type="molecule type" value="Genomic_DNA"/>
</dbReference>
<reference evidence="10" key="1">
    <citation type="journal article" date="2019" name="Int. J. Syst. Evol. Microbiol.">
        <title>The Global Catalogue of Microorganisms (GCM) 10K type strain sequencing project: providing services to taxonomists for standard genome sequencing and annotation.</title>
        <authorList>
            <consortium name="The Broad Institute Genomics Platform"/>
            <consortium name="The Broad Institute Genome Sequencing Center for Infectious Disease"/>
            <person name="Wu L."/>
            <person name="Ma J."/>
        </authorList>
    </citation>
    <scope>NUCLEOTIDE SEQUENCE [LARGE SCALE GENOMIC DNA]</scope>
    <source>
        <strain evidence="10">KCTC 42087</strain>
    </source>
</reference>
<gene>
    <name evidence="9" type="ORF">ACFPZN_40425</name>
</gene>